<gene>
    <name evidence="1" type="ORF">BST13_30545</name>
</gene>
<evidence type="ECO:0000313" key="1">
    <source>
        <dbReference type="EMBL" id="ORA27398.1"/>
    </source>
</evidence>
<dbReference type="STRING" id="1927124.BST13_30545"/>
<dbReference type="EMBL" id="MVHF01000045">
    <property type="protein sequence ID" value="ORA27398.1"/>
    <property type="molecule type" value="Genomic_DNA"/>
</dbReference>
<sequence>MSNLISTRPVIRTSVRDVARTAEFLSLLFDAPVAITASSDPVDAPDGHHLVMIVAEAAAAEEGAA</sequence>
<dbReference type="OrthoDB" id="4640483at2"/>
<dbReference type="Proteomes" id="UP000192448">
    <property type="component" value="Unassembled WGS sequence"/>
</dbReference>
<keyword evidence="2" id="KW-1185">Reference proteome</keyword>
<proteinExistence type="predicted"/>
<evidence type="ECO:0008006" key="3">
    <source>
        <dbReference type="Google" id="ProtNLM"/>
    </source>
</evidence>
<organism evidence="1 2">
    <name type="scientific">Mycobacterium aquaticum</name>
    <dbReference type="NCBI Taxonomy" id="1927124"/>
    <lineage>
        <taxon>Bacteria</taxon>
        <taxon>Bacillati</taxon>
        <taxon>Actinomycetota</taxon>
        <taxon>Actinomycetes</taxon>
        <taxon>Mycobacteriales</taxon>
        <taxon>Mycobacteriaceae</taxon>
        <taxon>Mycobacterium</taxon>
    </lineage>
</organism>
<comment type="caution">
    <text evidence="1">The sequence shown here is derived from an EMBL/GenBank/DDBJ whole genome shotgun (WGS) entry which is preliminary data.</text>
</comment>
<name>A0A1X0AC19_9MYCO</name>
<dbReference type="AlphaFoldDB" id="A0A1X0AC19"/>
<accession>A0A1X0AC19</accession>
<dbReference type="RefSeq" id="WP_083168864.1">
    <property type="nucleotide sequence ID" value="NZ_MVHF01000045.1"/>
</dbReference>
<reference evidence="1 2" key="1">
    <citation type="submission" date="2017-02" db="EMBL/GenBank/DDBJ databases">
        <title>The new phylogeny of genus Mycobacterium.</title>
        <authorList>
            <person name="Tortoli E."/>
            <person name="Trovato A."/>
            <person name="Cirillo D.M."/>
        </authorList>
    </citation>
    <scope>NUCLEOTIDE SEQUENCE [LARGE SCALE GENOMIC DNA]</scope>
    <source>
        <strain evidence="1 2">RW6</strain>
    </source>
</reference>
<protein>
    <recommendedName>
        <fullName evidence="3">Glyoxalase</fullName>
    </recommendedName>
</protein>
<evidence type="ECO:0000313" key="2">
    <source>
        <dbReference type="Proteomes" id="UP000192448"/>
    </source>
</evidence>